<keyword evidence="3" id="KW-1185">Reference proteome</keyword>
<protein>
    <recommendedName>
        <fullName evidence="4">DUF11 domain-containing protein</fullName>
    </recommendedName>
</protein>
<reference evidence="2 3" key="1">
    <citation type="submission" date="2020-08" db="EMBL/GenBank/DDBJ databases">
        <title>Sequencing the genomes of 1000 actinobacteria strains.</title>
        <authorList>
            <person name="Klenk H.-P."/>
        </authorList>
    </citation>
    <scope>NUCLEOTIDE SEQUENCE [LARGE SCALE GENOMIC DNA]</scope>
    <source>
        <strain evidence="2 3">DSM 44936</strain>
    </source>
</reference>
<feature type="chain" id="PRO_5030651944" description="DUF11 domain-containing protein" evidence="1">
    <location>
        <begin position="29"/>
        <end position="184"/>
    </location>
</feature>
<evidence type="ECO:0000256" key="1">
    <source>
        <dbReference type="SAM" id="SignalP"/>
    </source>
</evidence>
<dbReference type="Proteomes" id="UP000555564">
    <property type="component" value="Unassembled WGS sequence"/>
</dbReference>
<sequence>MRRHLSVLAALTLAGSLAASAFAVPASAAPAAAPVSVSHAIAAPQSPLKTTVLYNKYVRRGGSYTYTIKAKNTGEWATDLAGLYAFLPKGASKYRVVKKSRFTWCDFEGRELLCVFDTLKPGAGTTIKIKVWLKRATKGNLYGEFGTFSVDVPGGVDATDPEEIEKLDLAQDIKYIRVKTKVLR</sequence>
<evidence type="ECO:0008006" key="4">
    <source>
        <dbReference type="Google" id="ProtNLM"/>
    </source>
</evidence>
<organism evidence="2 3">
    <name type="scientific">Sphaerisporangium rubeum</name>
    <dbReference type="NCBI Taxonomy" id="321317"/>
    <lineage>
        <taxon>Bacteria</taxon>
        <taxon>Bacillati</taxon>
        <taxon>Actinomycetota</taxon>
        <taxon>Actinomycetes</taxon>
        <taxon>Streptosporangiales</taxon>
        <taxon>Streptosporangiaceae</taxon>
        <taxon>Sphaerisporangium</taxon>
    </lineage>
</organism>
<gene>
    <name evidence="2" type="ORF">BJ992_000740</name>
</gene>
<accession>A0A7X0IBA1</accession>
<dbReference type="RefSeq" id="WP_184978541.1">
    <property type="nucleotide sequence ID" value="NZ_BAAALO010000028.1"/>
</dbReference>
<evidence type="ECO:0000313" key="3">
    <source>
        <dbReference type="Proteomes" id="UP000555564"/>
    </source>
</evidence>
<feature type="signal peptide" evidence="1">
    <location>
        <begin position="1"/>
        <end position="28"/>
    </location>
</feature>
<name>A0A7X0IBA1_9ACTN</name>
<dbReference type="EMBL" id="JACHIU010000001">
    <property type="protein sequence ID" value="MBB6471309.1"/>
    <property type="molecule type" value="Genomic_DNA"/>
</dbReference>
<comment type="caution">
    <text evidence="2">The sequence shown here is derived from an EMBL/GenBank/DDBJ whole genome shotgun (WGS) entry which is preliminary data.</text>
</comment>
<keyword evidence="1" id="KW-0732">Signal</keyword>
<proteinExistence type="predicted"/>
<dbReference type="AlphaFoldDB" id="A0A7X0IBA1"/>
<evidence type="ECO:0000313" key="2">
    <source>
        <dbReference type="EMBL" id="MBB6471309.1"/>
    </source>
</evidence>